<gene>
    <name evidence="13" type="ORF">BIV18_10100</name>
</gene>
<keyword evidence="6" id="KW-0413">Isomerase</keyword>
<comment type="similarity">
    <text evidence="2">Belongs to the type IA topoisomerase family.</text>
</comment>
<dbReference type="GO" id="GO:0003917">
    <property type="term" value="F:DNA topoisomerase type I (single strand cut, ATP-independent) activity"/>
    <property type="evidence" value="ECO:0007669"/>
    <property type="project" value="UniProtKB-EC"/>
</dbReference>
<dbReference type="SMART" id="SM00493">
    <property type="entry name" value="TOPRIM"/>
    <property type="match status" value="1"/>
</dbReference>
<evidence type="ECO:0000259" key="11">
    <source>
        <dbReference type="PROSITE" id="PS50880"/>
    </source>
</evidence>
<evidence type="ECO:0000256" key="3">
    <source>
        <dbReference type="ARBA" id="ARBA00012891"/>
    </source>
</evidence>
<dbReference type="PROSITE" id="PS52039">
    <property type="entry name" value="TOPO_IA_2"/>
    <property type="match status" value="1"/>
</dbReference>
<feature type="domain" description="Topo IA-type catalytic" evidence="12">
    <location>
        <begin position="147"/>
        <end position="579"/>
    </location>
</feature>
<organism evidence="13 14">
    <name type="scientific">Peptoniphilus porci</name>
    <dbReference type="NCBI Taxonomy" id="2652280"/>
    <lineage>
        <taxon>Bacteria</taxon>
        <taxon>Bacillati</taxon>
        <taxon>Bacillota</taxon>
        <taxon>Tissierellia</taxon>
        <taxon>Tissierellales</taxon>
        <taxon>Peptoniphilaceae</taxon>
        <taxon>Peptoniphilus</taxon>
    </lineage>
</organism>
<dbReference type="InterPro" id="IPR000380">
    <property type="entry name" value="Topo_IA"/>
</dbReference>
<dbReference type="InterPro" id="IPR025589">
    <property type="entry name" value="Toprim_C_rpt"/>
</dbReference>
<keyword evidence="5" id="KW-0238">DNA-binding</keyword>
<dbReference type="InterPro" id="IPR003601">
    <property type="entry name" value="Topo_IA_2"/>
</dbReference>
<dbReference type="Gene3D" id="2.70.20.10">
    <property type="entry name" value="Topoisomerase I, domain 3"/>
    <property type="match status" value="1"/>
</dbReference>
<dbReference type="InterPro" id="IPR013825">
    <property type="entry name" value="Topo_IA_cen_sub2"/>
</dbReference>
<dbReference type="Gene3D" id="3.40.50.140">
    <property type="match status" value="1"/>
</dbReference>
<evidence type="ECO:0000256" key="4">
    <source>
        <dbReference type="ARBA" id="ARBA00023029"/>
    </source>
</evidence>
<dbReference type="InterPro" id="IPR023405">
    <property type="entry name" value="Topo_IA_core_domain"/>
</dbReference>
<evidence type="ECO:0000256" key="5">
    <source>
        <dbReference type="ARBA" id="ARBA00023125"/>
    </source>
</evidence>
<reference evidence="13 14" key="1">
    <citation type="journal article" date="2016" name="Appl. Environ. Microbiol.">
        <title>Function and Phylogeny of Bacterial Butyryl Coenzyme A:Acetate Transferases and Their Diversity in the Proximal Colon of Swine.</title>
        <authorList>
            <person name="Trachsel J."/>
            <person name="Bayles D.O."/>
            <person name="Looft T."/>
            <person name="Levine U.Y."/>
            <person name="Allen H.K."/>
        </authorList>
    </citation>
    <scope>NUCLEOTIDE SEQUENCE [LARGE SCALE GENOMIC DNA]</scope>
    <source>
        <strain evidence="13 14">35-6-1</strain>
    </source>
</reference>
<dbReference type="PANTHER" id="PTHR11390">
    <property type="entry name" value="PROKARYOTIC DNA TOPOISOMERASE"/>
    <property type="match status" value="1"/>
</dbReference>
<comment type="caution">
    <text evidence="13">The sequence shown here is derived from an EMBL/GenBank/DDBJ whole genome shotgun (WGS) entry which is preliminary data.</text>
</comment>
<dbReference type="GO" id="GO:0003677">
    <property type="term" value="F:DNA binding"/>
    <property type="evidence" value="ECO:0007669"/>
    <property type="project" value="UniProtKB-KW"/>
</dbReference>
<dbReference type="CDD" id="cd03362">
    <property type="entry name" value="TOPRIM_TopoIA_TopoIII"/>
    <property type="match status" value="1"/>
</dbReference>
<dbReference type="Pfam" id="PF01131">
    <property type="entry name" value="Topoisom_bac"/>
    <property type="match status" value="1"/>
</dbReference>
<keyword evidence="14" id="KW-1185">Reference proteome</keyword>
<comment type="catalytic activity">
    <reaction evidence="1">
        <text>ATP-independent breakage of single-stranded DNA, followed by passage and rejoining.</text>
        <dbReference type="EC" id="5.6.2.1"/>
    </reaction>
</comment>
<dbReference type="InterPro" id="IPR013824">
    <property type="entry name" value="Topo_IA_cen_sub1"/>
</dbReference>
<evidence type="ECO:0000259" key="12">
    <source>
        <dbReference type="PROSITE" id="PS52039"/>
    </source>
</evidence>
<dbReference type="InterPro" id="IPR034144">
    <property type="entry name" value="TOPRIM_TopoIII"/>
</dbReference>
<feature type="domain" description="Toprim" evidence="11">
    <location>
        <begin position="3"/>
        <end position="128"/>
    </location>
</feature>
<dbReference type="SMART" id="SM00436">
    <property type="entry name" value="TOP1Bc"/>
    <property type="match status" value="1"/>
</dbReference>
<dbReference type="Pfam" id="PF01751">
    <property type="entry name" value="Toprim"/>
    <property type="match status" value="1"/>
</dbReference>
<dbReference type="InterPro" id="IPR013826">
    <property type="entry name" value="Topo_IA_cen_sub3"/>
</dbReference>
<proteinExistence type="inferred from homology"/>
<dbReference type="PROSITE" id="PS00396">
    <property type="entry name" value="TOPO_IA_1"/>
    <property type="match status" value="1"/>
</dbReference>
<dbReference type="PANTHER" id="PTHR11390:SF21">
    <property type="entry name" value="DNA TOPOISOMERASE 3-ALPHA"/>
    <property type="match status" value="1"/>
</dbReference>
<protein>
    <recommendedName>
        <fullName evidence="3">DNA topoisomerase</fullName>
        <ecNumber evidence="3">5.6.2.1</ecNumber>
    </recommendedName>
    <alternativeName>
        <fullName evidence="10">Omega-protein</fullName>
    </alternativeName>
    <alternativeName>
        <fullName evidence="9">Relaxing enzyme</fullName>
    </alternativeName>
    <alternativeName>
        <fullName evidence="7">Swivelase</fullName>
    </alternativeName>
    <alternativeName>
        <fullName evidence="8">Untwisting enzyme</fullName>
    </alternativeName>
</protein>
<dbReference type="PROSITE" id="PS50880">
    <property type="entry name" value="TOPRIM"/>
    <property type="match status" value="1"/>
</dbReference>
<dbReference type="InterPro" id="IPR023406">
    <property type="entry name" value="Topo_IA_AS"/>
</dbReference>
<dbReference type="SMART" id="SM00437">
    <property type="entry name" value="TOP1Ac"/>
    <property type="match status" value="1"/>
</dbReference>
<evidence type="ECO:0000256" key="7">
    <source>
        <dbReference type="ARBA" id="ARBA00030003"/>
    </source>
</evidence>
<evidence type="ECO:0000256" key="6">
    <source>
        <dbReference type="ARBA" id="ARBA00023235"/>
    </source>
</evidence>
<evidence type="ECO:0000313" key="13">
    <source>
        <dbReference type="EMBL" id="OLR61695.1"/>
    </source>
</evidence>
<dbReference type="Gene3D" id="1.10.460.10">
    <property type="entry name" value="Topoisomerase I, domain 2"/>
    <property type="match status" value="1"/>
</dbReference>
<dbReference type="EMBL" id="MJIH01000008">
    <property type="protein sequence ID" value="OLR61695.1"/>
    <property type="molecule type" value="Genomic_DNA"/>
</dbReference>
<dbReference type="CDD" id="cd00186">
    <property type="entry name" value="TOP1Ac"/>
    <property type="match status" value="1"/>
</dbReference>
<sequence length="741" mass="85214">MKNVLLITEKPSVSRAISQVIGSSFGDFNITYKPLHGHITCLYEPEKYKDSWKSWDINELPMIPSNFKYEITDKKLFKEIKELIKTNKFDFIINATDAGREGEAIFWNVYDLLNIKTLVKRLWLKDITDTSIKEAMDNLLDYTNQDLENLKESALIRQEIDWLYGMNYSRFYSISSYTGMAMGRVMTPVLKLIFNRDEEIKNFKSKKSYYLEVLSKSDMTYKSGNYEDKLDVEKMKAEIDKDKFLICKEFQKNFEYTNPPLLPDLTDLQKEANKMFKFSSKKTLDILQALYEKGLVSYPRTDSRYLTKAVADTLKDTFIKLKSYKDTGAEWERTNQLALLSNFDIPKRFINEGKVTDHHAIIPTGKTSSNLNSDEKLLYEYILKRFFIIFLKPIKKEVYRIIGEKNKKEYKANKSLVIERGYGEILLGLKEDREVVKEIKVGEEIPIKSSKIKESITRPPSHYTEASLLMVMQNPTLSMVEDLDQYKDILKEVGGIGTPATRAGIIEKLKKKKYISIKNNYIYISDLGQEIILTSLNHKIQDISLTGSLESKLKEIESGELDPSVFRKEIVDSMSEDINSLKESTEKRVMNRSGAVIGTCPKCGGHVVNAKKFYKCENYKSDSGIMCDFTLPGTLCHTDIEVEDVERLLNGEETEEKEFTWKSGKTGSAKLRLDDEGKLVFIFPENKKLPKEEVGTCPKCGRKVIEGKNYYLCEGYKDSCDFIFGKTLCHSPITKADIKSS</sequence>
<dbReference type="EC" id="5.6.2.1" evidence="3"/>
<dbReference type="Pfam" id="PF13342">
    <property type="entry name" value="Toprim_Crpt"/>
    <property type="match status" value="1"/>
</dbReference>
<evidence type="ECO:0000256" key="8">
    <source>
        <dbReference type="ARBA" id="ARBA00031985"/>
    </source>
</evidence>
<accession>A0A1U7LXN0</accession>
<dbReference type="Proteomes" id="UP000187166">
    <property type="component" value="Unassembled WGS sequence"/>
</dbReference>
<evidence type="ECO:0000256" key="1">
    <source>
        <dbReference type="ARBA" id="ARBA00000213"/>
    </source>
</evidence>
<name>A0A1U7LXN0_9FIRM</name>
<dbReference type="InterPro" id="IPR003602">
    <property type="entry name" value="Topo_IA_DNA-bd_dom"/>
</dbReference>
<dbReference type="GO" id="GO:0006281">
    <property type="term" value="P:DNA repair"/>
    <property type="evidence" value="ECO:0007669"/>
    <property type="project" value="TreeGrafter"/>
</dbReference>
<dbReference type="GO" id="GO:0006265">
    <property type="term" value="P:DNA topological change"/>
    <property type="evidence" value="ECO:0007669"/>
    <property type="project" value="InterPro"/>
</dbReference>
<dbReference type="STRING" id="1465756.BIV18_10100"/>
<dbReference type="PRINTS" id="PR00417">
    <property type="entry name" value="PRTPISMRASEI"/>
</dbReference>
<dbReference type="GO" id="GO:0043597">
    <property type="term" value="C:cytoplasmic replication fork"/>
    <property type="evidence" value="ECO:0007669"/>
    <property type="project" value="TreeGrafter"/>
</dbReference>
<dbReference type="GO" id="GO:0006310">
    <property type="term" value="P:DNA recombination"/>
    <property type="evidence" value="ECO:0007669"/>
    <property type="project" value="TreeGrafter"/>
</dbReference>
<evidence type="ECO:0000256" key="10">
    <source>
        <dbReference type="ARBA" id="ARBA00032877"/>
    </source>
</evidence>
<dbReference type="InterPro" id="IPR006171">
    <property type="entry name" value="TOPRIM_dom"/>
</dbReference>
<evidence type="ECO:0000313" key="14">
    <source>
        <dbReference type="Proteomes" id="UP000187166"/>
    </source>
</evidence>
<evidence type="ECO:0000256" key="2">
    <source>
        <dbReference type="ARBA" id="ARBA00009446"/>
    </source>
</evidence>
<dbReference type="AlphaFoldDB" id="A0A1U7LXN0"/>
<keyword evidence="4" id="KW-0799">Topoisomerase</keyword>
<dbReference type="Gene3D" id="1.10.290.10">
    <property type="entry name" value="Topoisomerase I, domain 4"/>
    <property type="match status" value="1"/>
</dbReference>
<dbReference type="InterPro" id="IPR013497">
    <property type="entry name" value="Topo_IA_cen"/>
</dbReference>
<dbReference type="SUPFAM" id="SSF56712">
    <property type="entry name" value="Prokaryotic type I DNA topoisomerase"/>
    <property type="match status" value="1"/>
</dbReference>
<evidence type="ECO:0000256" key="9">
    <source>
        <dbReference type="ARBA" id="ARBA00032235"/>
    </source>
</evidence>